<dbReference type="RefSeq" id="WP_146826980.1">
    <property type="nucleotide sequence ID" value="NZ_BAAAYQ010000001.1"/>
</dbReference>
<reference evidence="1 2" key="1">
    <citation type="submission" date="2019-07" db="EMBL/GenBank/DDBJ databases">
        <title>Whole genome shotgun sequence of Aeromicrobium flavum NBRC 107625.</title>
        <authorList>
            <person name="Hosoyama A."/>
            <person name="Uohara A."/>
            <person name="Ohji S."/>
            <person name="Ichikawa N."/>
        </authorList>
    </citation>
    <scope>NUCLEOTIDE SEQUENCE [LARGE SCALE GENOMIC DNA]</scope>
    <source>
        <strain evidence="1 2">NBRC 107625</strain>
    </source>
</reference>
<dbReference type="Proteomes" id="UP000321769">
    <property type="component" value="Unassembled WGS sequence"/>
</dbReference>
<name>A0A512HUR8_9ACTN</name>
<gene>
    <name evidence="1" type="ORF">AFL01nite_14870</name>
</gene>
<protein>
    <submittedName>
        <fullName evidence="1">Uncharacterized protein</fullName>
    </submittedName>
</protein>
<dbReference type="EMBL" id="BJZQ01000005">
    <property type="protein sequence ID" value="GEO89160.1"/>
    <property type="molecule type" value="Genomic_DNA"/>
</dbReference>
<comment type="caution">
    <text evidence="1">The sequence shown here is derived from an EMBL/GenBank/DDBJ whole genome shotgun (WGS) entry which is preliminary data.</text>
</comment>
<sequence length="76" mass="8109">MTTELGAWARSGGAPKIGPYRTIEARYEETGGAAVWGAPLHRGLTAWTFADGHIVFDPRSETAREIRGGSPLAVGR</sequence>
<dbReference type="OrthoDB" id="568335at2"/>
<keyword evidence="2" id="KW-1185">Reference proteome</keyword>
<evidence type="ECO:0000313" key="2">
    <source>
        <dbReference type="Proteomes" id="UP000321769"/>
    </source>
</evidence>
<accession>A0A512HUR8</accession>
<evidence type="ECO:0000313" key="1">
    <source>
        <dbReference type="EMBL" id="GEO89160.1"/>
    </source>
</evidence>
<dbReference type="AlphaFoldDB" id="A0A512HUR8"/>
<proteinExistence type="predicted"/>
<organism evidence="1 2">
    <name type="scientific">Aeromicrobium flavum</name>
    <dbReference type="NCBI Taxonomy" id="416568"/>
    <lineage>
        <taxon>Bacteria</taxon>
        <taxon>Bacillati</taxon>
        <taxon>Actinomycetota</taxon>
        <taxon>Actinomycetes</taxon>
        <taxon>Propionibacteriales</taxon>
        <taxon>Nocardioidaceae</taxon>
        <taxon>Aeromicrobium</taxon>
    </lineage>
</organism>